<protein>
    <submittedName>
        <fullName evidence="2">Uncharacterized protein</fullName>
    </submittedName>
</protein>
<sequence length="489" mass="53362">MFAFLSLLFVLLVIYFFTTINATNEGFDPMGNPPEHKVLIPSSKIPVSIPPANATKEANVKAHELPGQLPVAPYGQIAAMSPLPYQDTSLIKANRQQMVSLLEMLKGFLAFEAQSISEKSDPSIQLPLSTLRSDFHLLQSEVEVLNRNPGIQPNITLAQLTEMNSNMQFLKRAAHLAGSAGAIQGPIDEFTKEGFQSMQDSPANSVVPATLSDLQEFTARIQGEILRLSASGTTDPIMNARVNALTKMKADVTTIIDQVQKGIMTELEIPIMKSDIDKSLPILGKPLEPLPQILHEAQLPAGLANMLPSNVQKDPDTTKQIGSLMDKYAQQFVNGLSASFNISYAPPSAHGTGDLLTQERKRASNSTVDQSGFPSSADLKNACGNPMMKQAGPNMNTDLLAPTPQDAGRGPSHFDWKERSKQIESQVKKRGLKLSDYGIMEANTKVSDDFSWKGYARMICTRLQATMDPALPETCGCPPMDWKGWRIAK</sequence>
<name>A0A6C0KVT7_9ZZZZ</name>
<organism evidence="2">
    <name type="scientific">viral metagenome</name>
    <dbReference type="NCBI Taxonomy" id="1070528"/>
    <lineage>
        <taxon>unclassified sequences</taxon>
        <taxon>metagenomes</taxon>
        <taxon>organismal metagenomes</taxon>
    </lineage>
</organism>
<dbReference type="AlphaFoldDB" id="A0A6C0KVT7"/>
<feature type="region of interest" description="Disordered" evidence="1">
    <location>
        <begin position="359"/>
        <end position="381"/>
    </location>
</feature>
<evidence type="ECO:0000313" key="2">
    <source>
        <dbReference type="EMBL" id="QHU20438.1"/>
    </source>
</evidence>
<evidence type="ECO:0000256" key="1">
    <source>
        <dbReference type="SAM" id="MobiDB-lite"/>
    </source>
</evidence>
<accession>A0A6C0KVT7</accession>
<feature type="compositionally biased region" description="Polar residues" evidence="1">
    <location>
        <begin position="364"/>
        <end position="374"/>
    </location>
</feature>
<reference evidence="2" key="1">
    <citation type="journal article" date="2020" name="Nature">
        <title>Giant virus diversity and host interactions through global metagenomics.</title>
        <authorList>
            <person name="Schulz F."/>
            <person name="Roux S."/>
            <person name="Paez-Espino D."/>
            <person name="Jungbluth S."/>
            <person name="Walsh D.A."/>
            <person name="Denef V.J."/>
            <person name="McMahon K.D."/>
            <person name="Konstantinidis K.T."/>
            <person name="Eloe-Fadrosh E.A."/>
            <person name="Kyrpides N.C."/>
            <person name="Woyke T."/>
        </authorList>
    </citation>
    <scope>NUCLEOTIDE SEQUENCE</scope>
    <source>
        <strain evidence="2">GVMAG-S-3300013093-109</strain>
    </source>
</reference>
<dbReference type="EMBL" id="MN740968">
    <property type="protein sequence ID" value="QHU20438.1"/>
    <property type="molecule type" value="Genomic_DNA"/>
</dbReference>
<proteinExistence type="predicted"/>